<proteinExistence type="predicted"/>
<dbReference type="AlphaFoldDB" id="A0AA36M7Y1"/>
<dbReference type="Gene3D" id="3.40.33.10">
    <property type="entry name" value="CAP"/>
    <property type="match status" value="1"/>
</dbReference>
<dbReference type="SUPFAM" id="SSF55797">
    <property type="entry name" value="PR-1-like"/>
    <property type="match status" value="1"/>
</dbReference>
<sequence>MPEFCSKTDDDTEAADTFYTFFIKSIDSYPLTVTPFSVQYNGDWNIEAYGELMSEKTTSIGCVCCICLGNFSLLCLADLPVAENSKEFKAGDVIYTVAESTVTTTTAITTAASTSMATTTSMQTSIPTTTIMQTSFLTTTATQTSILTTTTTQTSIPTTTTMQTSTKTKKFTTITTTPKCVVTTTPRFVTTTCRRPARNQARTKREATAEDREKQLFLPNSQICPNNKGMTDTLRLLFLDMHNYRRLVLSLGKLRRNGENLPQAKNMLKLVYDCGLEKLAVNYAKRCPLTRLQKPGKVHLGGNYYRVMKVENASLVDAVVTSVESWWKAGETTHLGPSVFFQKSYLHTPMKSFTQMAWATTKYLGCSVVDCQSSYVCVCNYSPRGNIVGKGVYQPGRSCTECGSGTTCEAEVGLCV</sequence>
<evidence type="ECO:0000259" key="1">
    <source>
        <dbReference type="SMART" id="SM00198"/>
    </source>
</evidence>
<reference evidence="2" key="1">
    <citation type="submission" date="2023-07" db="EMBL/GenBank/DDBJ databases">
        <authorList>
            <consortium name="CYATHOMIX"/>
        </authorList>
    </citation>
    <scope>NUCLEOTIDE SEQUENCE</scope>
    <source>
        <strain evidence="2">N/A</strain>
    </source>
</reference>
<dbReference type="PANTHER" id="PTHR10334">
    <property type="entry name" value="CYSTEINE-RICH SECRETORY PROTEIN-RELATED"/>
    <property type="match status" value="1"/>
</dbReference>
<dbReference type="InterPro" id="IPR035940">
    <property type="entry name" value="CAP_sf"/>
</dbReference>
<protein>
    <recommendedName>
        <fullName evidence="1">SCP domain-containing protein</fullName>
    </recommendedName>
</protein>
<feature type="domain" description="SCP" evidence="1">
    <location>
        <begin position="233"/>
        <end position="389"/>
    </location>
</feature>
<dbReference type="InterPro" id="IPR014044">
    <property type="entry name" value="CAP_dom"/>
</dbReference>
<name>A0AA36M7Y1_CYLNA</name>
<dbReference type="CDD" id="cd05380">
    <property type="entry name" value="CAP_euk"/>
    <property type="match status" value="1"/>
</dbReference>
<dbReference type="Pfam" id="PF00188">
    <property type="entry name" value="CAP"/>
    <property type="match status" value="1"/>
</dbReference>
<accession>A0AA36M7Y1</accession>
<keyword evidence="3" id="KW-1185">Reference proteome</keyword>
<gene>
    <name evidence="2" type="ORF">CYNAS_LOCUS13066</name>
</gene>
<dbReference type="SMART" id="SM00198">
    <property type="entry name" value="SCP"/>
    <property type="match status" value="1"/>
</dbReference>
<dbReference type="Proteomes" id="UP001176961">
    <property type="component" value="Unassembled WGS sequence"/>
</dbReference>
<organism evidence="2 3">
    <name type="scientific">Cylicocyclus nassatus</name>
    <name type="common">Nematode worm</name>
    <dbReference type="NCBI Taxonomy" id="53992"/>
    <lineage>
        <taxon>Eukaryota</taxon>
        <taxon>Metazoa</taxon>
        <taxon>Ecdysozoa</taxon>
        <taxon>Nematoda</taxon>
        <taxon>Chromadorea</taxon>
        <taxon>Rhabditida</taxon>
        <taxon>Rhabditina</taxon>
        <taxon>Rhabditomorpha</taxon>
        <taxon>Strongyloidea</taxon>
        <taxon>Strongylidae</taxon>
        <taxon>Cylicocyclus</taxon>
    </lineage>
</organism>
<dbReference type="InterPro" id="IPR001283">
    <property type="entry name" value="CRISP-related"/>
</dbReference>
<evidence type="ECO:0000313" key="2">
    <source>
        <dbReference type="EMBL" id="CAJ0601083.1"/>
    </source>
</evidence>
<comment type="caution">
    <text evidence="2">The sequence shown here is derived from an EMBL/GenBank/DDBJ whole genome shotgun (WGS) entry which is preliminary data.</text>
</comment>
<evidence type="ECO:0000313" key="3">
    <source>
        <dbReference type="Proteomes" id="UP001176961"/>
    </source>
</evidence>
<dbReference type="EMBL" id="CATQJL010000305">
    <property type="protein sequence ID" value="CAJ0601083.1"/>
    <property type="molecule type" value="Genomic_DNA"/>
</dbReference>
<dbReference type="PRINTS" id="PR00837">
    <property type="entry name" value="V5TPXLIKE"/>
</dbReference>